<evidence type="ECO:0000313" key="5">
    <source>
        <dbReference type="EMBL" id="KAB7506015.1"/>
    </source>
</evidence>
<comment type="caution">
    <text evidence="5">The sequence shown here is derived from an EMBL/GenBank/DDBJ whole genome shotgun (WGS) entry which is preliminary data.</text>
</comment>
<feature type="domain" description="Ras-associating" evidence="4">
    <location>
        <begin position="774"/>
        <end position="828"/>
    </location>
</feature>
<feature type="compositionally biased region" description="Pro residues" evidence="2">
    <location>
        <begin position="461"/>
        <end position="472"/>
    </location>
</feature>
<reference evidence="5 6" key="1">
    <citation type="journal article" date="2019" name="PLoS Biol.">
        <title>Sex chromosomes control vertical transmission of feminizing Wolbachia symbionts in an isopod.</title>
        <authorList>
            <person name="Becking T."/>
            <person name="Chebbi M.A."/>
            <person name="Giraud I."/>
            <person name="Moumen B."/>
            <person name="Laverre T."/>
            <person name="Caubet Y."/>
            <person name="Peccoud J."/>
            <person name="Gilbert C."/>
            <person name="Cordaux R."/>
        </authorList>
    </citation>
    <scope>NUCLEOTIDE SEQUENCE [LARGE SCALE GENOMIC DNA]</scope>
    <source>
        <strain evidence="5">ANa2</strain>
        <tissue evidence="5">Whole body excluding digestive tract and cuticle</tissue>
    </source>
</reference>
<sequence>MREREKGREREIEYESFDPIILNIKKSFSWQFASSGGKYFISDGVCEGMLMEAVREPIVLPSSGIKSPQSSSGAIFVRPPKPVSFPSPTDRELPSSSCYRRAASVSRHPSSGGYRTAGVYRSRSGSVPPPTEGGSTGGGGGGGGGVTSPREREQQFPTAAAVSAQQPYTPSEAESLSEICAISTEERLLKTNPIWFLADLQRKGAVHLLQGKEEGSFLVRQSSQTNTLAISVRLPPDKGPHNFGGLLLASPSSPPVLSPPARLHDLSFSSFGKAGVSNRMGITSPILASTTSCEALTPSRPAPPLPSSMDRSCLNLNLASLEDVYKDSTTNAPTPTFSSFKTSSNTPLTPVGKPFPPNRVSPPNVPAAKSNKPPPPIRSSPPNSDASQSPSSSSNITVTTTLTFNVNQVKGFVPLPFNGVSSPQTSTPSPHEDTFQVHVSSLEISPSSKEGLTLHFRPPSYSSPPSHPPTPLTPLSEDGSERKIKQKRSKPVAPPKIKGKDLPNWVDASWEFLTYVGPSQGEALTPGSLTAQALIEQRLPHLVGGSDTTSSLRHSAYDNVSRRTSSLSDSGTEFSEPWDSRKWDMILNDSRNGSKSPESLVQVTGDSESNDSDGGDSVESSGPVTLSLSQKTNNYDTNLRSKILSPQMLALRHRKDAESGAAVRRYALSLGHDSSTTFSKAIKHFLTCTLEGSEREAAVVVRNLKSNEFLNLDAILEDVLVRLVLRPLWTHINQLFVDALTSNGSIQRLADNISYAKNISDVQLGIRDGMKVTSHGVLRVLVPDEKSGSIATRTLPIRPGCTARELCRMMAHKLRVTNPQDFALYKLIDGNVIRNYICISFLYILNISNKEEHIRSRN</sequence>
<feature type="domain" description="SH2" evidence="3">
    <location>
        <begin position="195"/>
        <end position="241"/>
    </location>
</feature>
<dbReference type="InterPro" id="IPR000980">
    <property type="entry name" value="SH2"/>
</dbReference>
<evidence type="ECO:0000259" key="3">
    <source>
        <dbReference type="PROSITE" id="PS50001"/>
    </source>
</evidence>
<feature type="region of interest" description="Disordered" evidence="2">
    <location>
        <begin position="440"/>
        <end position="500"/>
    </location>
</feature>
<keyword evidence="1" id="KW-0727">SH2 domain</keyword>
<dbReference type="GO" id="GO:0007165">
    <property type="term" value="P:signal transduction"/>
    <property type="evidence" value="ECO:0007669"/>
    <property type="project" value="InterPro"/>
</dbReference>
<dbReference type="OrthoDB" id="21085at2759"/>
<feature type="region of interest" description="Disordered" evidence="2">
    <location>
        <begin position="589"/>
        <end position="631"/>
    </location>
</feature>
<feature type="compositionally biased region" description="Low complexity" evidence="2">
    <location>
        <begin position="333"/>
        <end position="347"/>
    </location>
</feature>
<dbReference type="CDD" id="cd00173">
    <property type="entry name" value="SH2"/>
    <property type="match status" value="1"/>
</dbReference>
<proteinExistence type="predicted"/>
<evidence type="ECO:0000259" key="4">
    <source>
        <dbReference type="PROSITE" id="PS50200"/>
    </source>
</evidence>
<dbReference type="Proteomes" id="UP000326759">
    <property type="component" value="Unassembled WGS sequence"/>
</dbReference>
<dbReference type="PROSITE" id="PS50200">
    <property type="entry name" value="RA"/>
    <property type="match status" value="1"/>
</dbReference>
<dbReference type="InterPro" id="IPR000159">
    <property type="entry name" value="RA_dom"/>
</dbReference>
<evidence type="ECO:0000313" key="6">
    <source>
        <dbReference type="Proteomes" id="UP000326759"/>
    </source>
</evidence>
<dbReference type="AlphaFoldDB" id="A0A5N5TJA0"/>
<feature type="region of interest" description="Disordered" evidence="2">
    <location>
        <begin position="331"/>
        <end position="395"/>
    </location>
</feature>
<dbReference type="Pfam" id="PF00017">
    <property type="entry name" value="SH2"/>
    <property type="match status" value="1"/>
</dbReference>
<evidence type="ECO:0000256" key="1">
    <source>
        <dbReference type="PROSITE-ProRule" id="PRU00191"/>
    </source>
</evidence>
<feature type="compositionally biased region" description="Gly residues" evidence="2">
    <location>
        <begin position="134"/>
        <end position="146"/>
    </location>
</feature>
<dbReference type="InterPro" id="IPR036860">
    <property type="entry name" value="SH2_dom_sf"/>
</dbReference>
<name>A0A5N5TJA0_9CRUS</name>
<feature type="compositionally biased region" description="Pro residues" evidence="2">
    <location>
        <begin position="353"/>
        <end position="365"/>
    </location>
</feature>
<organism evidence="5 6">
    <name type="scientific">Armadillidium nasatum</name>
    <dbReference type="NCBI Taxonomy" id="96803"/>
    <lineage>
        <taxon>Eukaryota</taxon>
        <taxon>Metazoa</taxon>
        <taxon>Ecdysozoa</taxon>
        <taxon>Arthropoda</taxon>
        <taxon>Crustacea</taxon>
        <taxon>Multicrustacea</taxon>
        <taxon>Malacostraca</taxon>
        <taxon>Eumalacostraca</taxon>
        <taxon>Peracarida</taxon>
        <taxon>Isopoda</taxon>
        <taxon>Oniscidea</taxon>
        <taxon>Crinocheta</taxon>
        <taxon>Armadillidiidae</taxon>
        <taxon>Armadillidium</taxon>
    </lineage>
</organism>
<feature type="compositionally biased region" description="Polar residues" evidence="2">
    <location>
        <begin position="440"/>
        <end position="450"/>
    </location>
</feature>
<dbReference type="Pfam" id="PF00788">
    <property type="entry name" value="RA"/>
    <property type="match status" value="1"/>
</dbReference>
<feature type="region of interest" description="Disordered" evidence="2">
    <location>
        <begin position="543"/>
        <end position="576"/>
    </location>
</feature>
<protein>
    <submittedName>
        <fullName evidence="5">Protein sprint</fullName>
    </submittedName>
</protein>
<feature type="region of interest" description="Disordered" evidence="2">
    <location>
        <begin position="69"/>
        <end position="169"/>
    </location>
</feature>
<dbReference type="EMBL" id="SEYY01001031">
    <property type="protein sequence ID" value="KAB7506015.1"/>
    <property type="molecule type" value="Genomic_DNA"/>
</dbReference>
<keyword evidence="6" id="KW-1185">Reference proteome</keyword>
<feature type="compositionally biased region" description="Polar residues" evidence="2">
    <location>
        <begin position="589"/>
        <end position="604"/>
    </location>
</feature>
<feature type="compositionally biased region" description="Polar residues" evidence="2">
    <location>
        <begin position="562"/>
        <end position="573"/>
    </location>
</feature>
<dbReference type="SUPFAM" id="SSF55550">
    <property type="entry name" value="SH2 domain"/>
    <property type="match status" value="1"/>
</dbReference>
<gene>
    <name evidence="5" type="primary">spri</name>
    <name evidence="5" type="ORF">Anas_00597</name>
</gene>
<dbReference type="Gene3D" id="3.30.505.10">
    <property type="entry name" value="SH2 domain"/>
    <property type="match status" value="1"/>
</dbReference>
<feature type="non-terminal residue" evidence="5">
    <location>
        <position position="858"/>
    </location>
</feature>
<dbReference type="PROSITE" id="PS50001">
    <property type="entry name" value="SH2"/>
    <property type="match status" value="1"/>
</dbReference>
<feature type="compositionally biased region" description="Low complexity" evidence="2">
    <location>
        <begin position="380"/>
        <end position="394"/>
    </location>
</feature>
<evidence type="ECO:0000256" key="2">
    <source>
        <dbReference type="SAM" id="MobiDB-lite"/>
    </source>
</evidence>
<accession>A0A5N5TJA0</accession>